<feature type="region of interest" description="Disordered" evidence="1">
    <location>
        <begin position="767"/>
        <end position="851"/>
    </location>
</feature>
<feature type="region of interest" description="Disordered" evidence="1">
    <location>
        <begin position="869"/>
        <end position="905"/>
    </location>
</feature>
<dbReference type="InterPro" id="IPR052981">
    <property type="entry name" value="Ingression_C2_domain"/>
</dbReference>
<feature type="region of interest" description="Disordered" evidence="1">
    <location>
        <begin position="632"/>
        <end position="728"/>
    </location>
</feature>
<feature type="region of interest" description="Disordered" evidence="1">
    <location>
        <begin position="1"/>
        <end position="36"/>
    </location>
</feature>
<feature type="compositionally biased region" description="Polar residues" evidence="1">
    <location>
        <begin position="544"/>
        <end position="573"/>
    </location>
</feature>
<keyword evidence="4" id="KW-1185">Reference proteome</keyword>
<feature type="region of interest" description="Disordered" evidence="1">
    <location>
        <begin position="188"/>
        <end position="317"/>
    </location>
</feature>
<dbReference type="OrthoDB" id="270970at2759"/>
<feature type="compositionally biased region" description="Basic and acidic residues" evidence="1">
    <location>
        <begin position="211"/>
        <end position="225"/>
    </location>
</feature>
<sequence length="1369" mass="151081">MADVQPIQRRGEKPTSNISRKPPPKGTDQKHPAGIFADMATDGPLIGTLVAVVDKAKNLPNLKSIGKQDPYCVLRLGKHVKKTEPDKRGGQTPKWDAELRFPVHDSGDYRNLKVVIFTDDKKTELIGECVLNLDTILDTAGGGQSDGWHQCKCRGRYAGDIRIELTFWDERPRESAPLIVNTRQVTGFEKEDFKRPEKSLAGPRRPGAPPRKRELPERPNPKPSKENLAPSSPEEEEEEPELPVAHHRKERHRDREPRERHRDDRGNREHRRGKSRHQREREAERPSHDEYAHDPYHQNSSHHITPYDTPQDQFGYYQNQGSTLQDFQSDHIGQLQAQYAEQTQLVHQRHPQALTGYSGYQNPQGDYYDQQQQWQNPHDQNMGMVLANQNGPPVLPQHKHVEFADTRRSMGHHSPQPPPQPQQALHHRKSRSEFYSNGSPDVYQQKPGNNYSNQLVSSSSFAPAPPRHHGYDQQYQEQPSFGNQGFDQPQVTSILPKQQTPIAQYQSKQQIGLYQQSFQDPYIDQGYQSQLARASDFAPPLPPQHSQAAASYQTASNPRDDFSNNSALMLSYSSTPAPPPPTHRSAQPRMSMPASVPAALPTQLPPAVQAQVPNPQPLDMYEQNFQLQSLRGFAPPQLPTHGGSQFQAAAPPQPAPVQEQTIEPRARGISEPPPYASLNDNGTSFQQTPEPQSLDFGQQEPASYEPQQSYPANTYTTPTTSTPAYTSFTDYSQAGIPLSQRLADLHLPPNPEHAFDPTTALVLAGGNGPPPPLSHTGASSPLPAHRGRNHVPPISTNIPPKKAISRSPSPHPLSLTPGFGPESPGDDDIGSRSPVPFSLTQTQPVEPVPVSNYHAPYVKDVTGRRSMDSRLSYDSTAVSPLIQPTSQPIDANRRRSVSPMPPLNSYSQELVSARGAPPPLPQASHRVSQHLVYKHDPSENPSESRSNRSSAYEYPGHMQSSQMTHNNHSIPGAQTSDLNSSSAPIPVATAGDSKTRQPYIEDEIDETDRCADSTYQSASTSWATSQSVDDISRDHMSHSSYDVHSKQPPSRNMNRSPYPDYNQDGHYSNQQNAIMKPRATSPMPPRRNSDIPPIARTPEPQKPASVRPEQRRMTLGGMPFSPDDYDVINPVSSSYNSGSRSPSGNVSTMPLARSPGAISISPGQYMTPKEEKKARKEEEKAARKARRKVYTPGSANRSLEDDDILAPDTFAPEPERRNSFNAGAPGYGDDDVQPLSFRPRRQSASPQPPGADIYGTSPGGGGYKGGSKSIASNTSSAPSSGYNYGAPQPTSGHRPLPGAPVMRNAIMGPDDYYHQQQGGYAAPPPPSMPPMRIPQSNPGNMTQEQWSLSQELSSISIGTSSRRRTGTWA</sequence>
<feature type="compositionally biased region" description="Basic and acidic residues" evidence="1">
    <location>
        <begin position="1030"/>
        <end position="1045"/>
    </location>
</feature>
<accession>S8AF46</accession>
<feature type="compositionally biased region" description="Low complexity" evidence="1">
    <location>
        <begin position="709"/>
        <end position="728"/>
    </location>
</feature>
<dbReference type="SUPFAM" id="SSF49562">
    <property type="entry name" value="C2 domain (Calcium/lipid-binding domain, CaLB)"/>
    <property type="match status" value="1"/>
</dbReference>
<organism evidence="3 4">
    <name type="scientific">Dactylellina haptotyla (strain CBS 200.50)</name>
    <name type="common">Nematode-trapping fungus</name>
    <name type="synonym">Monacrosporium haptotylum</name>
    <dbReference type="NCBI Taxonomy" id="1284197"/>
    <lineage>
        <taxon>Eukaryota</taxon>
        <taxon>Fungi</taxon>
        <taxon>Dikarya</taxon>
        <taxon>Ascomycota</taxon>
        <taxon>Pezizomycotina</taxon>
        <taxon>Orbiliomycetes</taxon>
        <taxon>Orbiliales</taxon>
        <taxon>Orbiliaceae</taxon>
        <taxon>Dactylellina</taxon>
    </lineage>
</organism>
<dbReference type="Pfam" id="PF00168">
    <property type="entry name" value="C2"/>
    <property type="match status" value="1"/>
</dbReference>
<feature type="region of interest" description="Disordered" evidence="1">
    <location>
        <begin position="407"/>
        <end position="489"/>
    </location>
</feature>
<feature type="compositionally biased region" description="Polar residues" evidence="1">
    <location>
        <begin position="297"/>
        <end position="317"/>
    </location>
</feature>
<feature type="compositionally biased region" description="Basic and acidic residues" evidence="1">
    <location>
        <begin position="188"/>
        <end position="198"/>
    </location>
</feature>
<dbReference type="eggNOG" id="ENOG502RDJ2">
    <property type="taxonomic scope" value="Eukaryota"/>
</dbReference>
<dbReference type="PROSITE" id="PS50004">
    <property type="entry name" value="C2"/>
    <property type="match status" value="1"/>
</dbReference>
<feature type="compositionally biased region" description="Low complexity" evidence="1">
    <location>
        <begin position="1132"/>
        <end position="1143"/>
    </location>
</feature>
<feature type="region of interest" description="Disordered" evidence="1">
    <location>
        <begin position="933"/>
        <end position="1369"/>
    </location>
</feature>
<dbReference type="Gene3D" id="2.60.40.150">
    <property type="entry name" value="C2 domain"/>
    <property type="match status" value="1"/>
</dbReference>
<feature type="compositionally biased region" description="Polar residues" evidence="1">
    <location>
        <begin position="1046"/>
        <end position="1055"/>
    </location>
</feature>
<gene>
    <name evidence="3" type="ORF">H072_6430</name>
</gene>
<dbReference type="STRING" id="1284197.S8AF46"/>
<evidence type="ECO:0000313" key="4">
    <source>
        <dbReference type="Proteomes" id="UP000015100"/>
    </source>
</evidence>
<evidence type="ECO:0000259" key="2">
    <source>
        <dbReference type="PROSITE" id="PS50004"/>
    </source>
</evidence>
<dbReference type="OMA" id="WDERPRE"/>
<dbReference type="SMART" id="SM00239">
    <property type="entry name" value="C2"/>
    <property type="match status" value="1"/>
</dbReference>
<feature type="compositionally biased region" description="Polar residues" evidence="1">
    <location>
        <begin position="872"/>
        <end position="889"/>
    </location>
</feature>
<name>S8AF46_DACHA</name>
<dbReference type="InterPro" id="IPR037791">
    <property type="entry name" value="C2_fungal_Inn1"/>
</dbReference>
<feature type="compositionally biased region" description="Polar residues" evidence="1">
    <location>
        <begin position="958"/>
        <end position="983"/>
    </location>
</feature>
<dbReference type="InterPro" id="IPR035892">
    <property type="entry name" value="C2_domain_sf"/>
</dbReference>
<feature type="region of interest" description="Disordered" evidence="1">
    <location>
        <begin position="535"/>
        <end position="594"/>
    </location>
</feature>
<dbReference type="EMBL" id="AQGS01000445">
    <property type="protein sequence ID" value="EPS39761.1"/>
    <property type="molecule type" value="Genomic_DNA"/>
</dbReference>
<proteinExistence type="predicted"/>
<reference evidence="3 4" key="1">
    <citation type="journal article" date="2013" name="PLoS Genet.">
        <title>Genomic mechanisms accounting for the adaptation to parasitism in nematode-trapping fungi.</title>
        <authorList>
            <person name="Meerupati T."/>
            <person name="Andersson K.M."/>
            <person name="Friman E."/>
            <person name="Kumar D."/>
            <person name="Tunlid A."/>
            <person name="Ahren D."/>
        </authorList>
    </citation>
    <scope>NUCLEOTIDE SEQUENCE [LARGE SCALE GENOMIC DNA]</scope>
    <source>
        <strain evidence="3 4">CBS 200.50</strain>
    </source>
</reference>
<feature type="compositionally biased region" description="Polar residues" evidence="1">
    <location>
        <begin position="446"/>
        <end position="461"/>
    </location>
</feature>
<dbReference type="PANTHER" id="PTHR47052:SF3">
    <property type="entry name" value="INGRESSION PROTEIN 1"/>
    <property type="match status" value="1"/>
</dbReference>
<feature type="compositionally biased region" description="Basic residues" evidence="1">
    <location>
        <begin position="268"/>
        <end position="278"/>
    </location>
</feature>
<dbReference type="PANTHER" id="PTHR47052">
    <property type="entry name" value="CONSERVED SERINE PROLINE-RICH PROTEIN (AFU_ORTHOLOGUE AFUA_2G01790)"/>
    <property type="match status" value="1"/>
</dbReference>
<feature type="compositionally biased region" description="Low complexity" evidence="1">
    <location>
        <begin position="1344"/>
        <end position="1360"/>
    </location>
</feature>
<feature type="compositionally biased region" description="Polar residues" evidence="1">
    <location>
        <begin position="473"/>
        <end position="489"/>
    </location>
</feature>
<feature type="compositionally biased region" description="Basic and acidic residues" evidence="1">
    <location>
        <begin position="1168"/>
        <end position="1182"/>
    </location>
</feature>
<feature type="compositionally biased region" description="Low complexity" evidence="1">
    <location>
        <begin position="1266"/>
        <end position="1280"/>
    </location>
</feature>
<feature type="compositionally biased region" description="Low complexity" evidence="1">
    <location>
        <begin position="939"/>
        <end position="950"/>
    </location>
</feature>
<evidence type="ECO:0000256" key="1">
    <source>
        <dbReference type="SAM" id="MobiDB-lite"/>
    </source>
</evidence>
<dbReference type="HOGENOM" id="CLU_256430_0_0_1"/>
<dbReference type="Proteomes" id="UP000015100">
    <property type="component" value="Unassembled WGS sequence"/>
</dbReference>
<feature type="compositionally biased region" description="Low complexity" evidence="1">
    <location>
        <begin position="1013"/>
        <end position="1027"/>
    </location>
</feature>
<protein>
    <recommendedName>
        <fullName evidence="2">C2 domain-containing protein</fullName>
    </recommendedName>
</protein>
<feature type="domain" description="C2" evidence="2">
    <location>
        <begin position="27"/>
        <end position="149"/>
    </location>
</feature>
<evidence type="ECO:0000313" key="3">
    <source>
        <dbReference type="EMBL" id="EPS39761.1"/>
    </source>
</evidence>
<feature type="compositionally biased region" description="Polar residues" evidence="1">
    <location>
        <begin position="1334"/>
        <end position="1343"/>
    </location>
</feature>
<dbReference type="CDD" id="cd08681">
    <property type="entry name" value="C2_fungal_Inn1p-like"/>
    <property type="match status" value="1"/>
</dbReference>
<dbReference type="InterPro" id="IPR000008">
    <property type="entry name" value="C2_dom"/>
</dbReference>
<reference evidence="4" key="2">
    <citation type="submission" date="2013-04" db="EMBL/GenBank/DDBJ databases">
        <title>Genomic mechanisms accounting for the adaptation to parasitism in nematode-trapping fungi.</title>
        <authorList>
            <person name="Ahren D.G."/>
        </authorList>
    </citation>
    <scope>NUCLEOTIDE SEQUENCE [LARGE SCALE GENOMIC DNA]</scope>
    <source>
        <strain evidence="4">CBS 200.50</strain>
    </source>
</reference>
<feature type="compositionally biased region" description="Pro residues" evidence="1">
    <location>
        <begin position="1322"/>
        <end position="1332"/>
    </location>
</feature>
<feature type="compositionally biased region" description="Basic and acidic residues" evidence="1">
    <location>
        <begin position="279"/>
        <end position="296"/>
    </location>
</feature>
<comment type="caution">
    <text evidence="3">The sequence shown here is derived from an EMBL/GenBank/DDBJ whole genome shotgun (WGS) entry which is preliminary data.</text>
</comment>
<feature type="compositionally biased region" description="Basic and acidic residues" evidence="1">
    <location>
        <begin position="253"/>
        <end position="267"/>
    </location>
</feature>
<feature type="compositionally biased region" description="Polar residues" evidence="1">
    <location>
        <begin position="678"/>
        <end position="691"/>
    </location>
</feature>